<dbReference type="Pfam" id="PF00583">
    <property type="entry name" value="Acetyltransf_1"/>
    <property type="match status" value="1"/>
</dbReference>
<keyword evidence="4" id="KW-1185">Reference proteome</keyword>
<dbReference type="InterPro" id="IPR050769">
    <property type="entry name" value="NAT_camello-type"/>
</dbReference>
<dbReference type="EMBL" id="BKCF01000004">
    <property type="protein sequence ID" value="GEQ86701.1"/>
    <property type="molecule type" value="Genomic_DNA"/>
</dbReference>
<dbReference type="PANTHER" id="PTHR13947">
    <property type="entry name" value="GNAT FAMILY N-ACETYLTRANSFERASE"/>
    <property type="match status" value="1"/>
</dbReference>
<dbReference type="Gene3D" id="3.40.630.30">
    <property type="match status" value="1"/>
</dbReference>
<organism evidence="3 4">
    <name type="scientific">Patiriisocius marinistellae</name>
    <dbReference type="NCBI Taxonomy" id="2494560"/>
    <lineage>
        <taxon>Bacteria</taxon>
        <taxon>Pseudomonadati</taxon>
        <taxon>Bacteroidota</taxon>
        <taxon>Flavobacteriia</taxon>
        <taxon>Flavobacteriales</taxon>
        <taxon>Flavobacteriaceae</taxon>
        <taxon>Patiriisocius</taxon>
    </lineage>
</organism>
<accession>A0A5J4G331</accession>
<dbReference type="CDD" id="cd04301">
    <property type="entry name" value="NAT_SF"/>
    <property type="match status" value="1"/>
</dbReference>
<evidence type="ECO:0000313" key="3">
    <source>
        <dbReference type="EMBL" id="GEQ86701.1"/>
    </source>
</evidence>
<proteinExistence type="predicted"/>
<dbReference type="PROSITE" id="PS51186">
    <property type="entry name" value="GNAT"/>
    <property type="match status" value="1"/>
</dbReference>
<dbReference type="InterPro" id="IPR000182">
    <property type="entry name" value="GNAT_dom"/>
</dbReference>
<evidence type="ECO:0000259" key="2">
    <source>
        <dbReference type="PROSITE" id="PS51186"/>
    </source>
</evidence>
<reference evidence="3 4" key="1">
    <citation type="submission" date="2019-08" db="EMBL/GenBank/DDBJ databases">
        <title>Ulvibacter marinistellae sp. nov., isolated from a starfish, Patiria pectinifera.</title>
        <authorList>
            <person name="Kawano K."/>
            <person name="Ushijima N."/>
            <person name="Kihara M."/>
            <person name="Itoh H."/>
        </authorList>
    </citation>
    <scope>NUCLEOTIDE SEQUENCE [LARGE SCALE GENOMIC DNA]</scope>
    <source>
        <strain evidence="3 4">KK4</strain>
    </source>
</reference>
<comment type="caution">
    <text evidence="3">The sequence shown here is derived from an EMBL/GenBank/DDBJ whole genome shotgun (WGS) entry which is preliminary data.</text>
</comment>
<evidence type="ECO:0000256" key="1">
    <source>
        <dbReference type="ARBA" id="ARBA00022679"/>
    </source>
</evidence>
<sequence length="151" mass="17396">MLEIKRTNSENLDFKNLVEKLDAYLAIKDGDDHAFYNQFNNIDALNHVIVVYKNNIAVGCGAIKKMDSKIMELKRMFTSEILRRKGIATIVLNALEKWSAELGFEYCILETGIRQTEAIRLYKKCGYLKVPNYAQYEGVVDSLCFMKKLNK</sequence>
<dbReference type="AlphaFoldDB" id="A0A5J4G331"/>
<evidence type="ECO:0000313" key="4">
    <source>
        <dbReference type="Proteomes" id="UP000326994"/>
    </source>
</evidence>
<name>A0A5J4G331_9FLAO</name>
<dbReference type="RefSeq" id="WP_151894624.1">
    <property type="nucleotide sequence ID" value="NZ_BKCF01000004.1"/>
</dbReference>
<keyword evidence="1 3" id="KW-0808">Transferase</keyword>
<gene>
    <name evidence="3" type="ORF">ULMS_22090</name>
</gene>
<feature type="domain" description="N-acetyltransferase" evidence="2">
    <location>
        <begin position="2"/>
        <end position="151"/>
    </location>
</feature>
<dbReference type="GO" id="GO:0008080">
    <property type="term" value="F:N-acetyltransferase activity"/>
    <property type="evidence" value="ECO:0007669"/>
    <property type="project" value="InterPro"/>
</dbReference>
<dbReference type="SUPFAM" id="SSF55729">
    <property type="entry name" value="Acyl-CoA N-acyltransferases (Nat)"/>
    <property type="match status" value="1"/>
</dbReference>
<dbReference type="InterPro" id="IPR016181">
    <property type="entry name" value="Acyl_CoA_acyltransferase"/>
</dbReference>
<dbReference type="PANTHER" id="PTHR13947:SF37">
    <property type="entry name" value="LD18367P"/>
    <property type="match status" value="1"/>
</dbReference>
<dbReference type="Proteomes" id="UP000326994">
    <property type="component" value="Unassembled WGS sequence"/>
</dbReference>
<protein>
    <submittedName>
        <fullName evidence="3">N-acetyltransferase</fullName>
    </submittedName>
</protein>
<dbReference type="OrthoDB" id="9803233at2"/>